<feature type="chain" id="PRO_5038020131" evidence="3">
    <location>
        <begin position="19"/>
        <end position="434"/>
    </location>
</feature>
<feature type="signal peptide" evidence="3">
    <location>
        <begin position="1"/>
        <end position="18"/>
    </location>
</feature>
<dbReference type="CDD" id="cd10918">
    <property type="entry name" value="CE4_NodB_like_5s_6s"/>
    <property type="match status" value="1"/>
</dbReference>
<reference evidence="5 6" key="1">
    <citation type="journal article" date="2020" name="Syst. Appl. Microbiol.">
        <title>Arthrospiribacter ruber gen. nov., sp. nov., a novel bacterium isolated from Arthrospira cultures.</title>
        <authorList>
            <person name="Waleron M."/>
            <person name="Misztak A."/>
            <person name="Waleron M.M."/>
            <person name="Furmaniak M."/>
            <person name="Mrozik A."/>
            <person name="Waleron K."/>
        </authorList>
    </citation>
    <scope>NUCLEOTIDE SEQUENCE [LARGE SCALE GENOMIC DNA]</scope>
    <source>
        <strain evidence="5 6">DPMB0001</strain>
    </source>
</reference>
<organism evidence="5 6">
    <name type="scientific">Arthrospiribacter ruber</name>
    <dbReference type="NCBI Taxonomy" id="2487934"/>
    <lineage>
        <taxon>Bacteria</taxon>
        <taxon>Pseudomonadati</taxon>
        <taxon>Bacteroidota</taxon>
        <taxon>Cytophagia</taxon>
        <taxon>Cytophagales</taxon>
        <taxon>Cyclobacteriaceae</taxon>
        <taxon>Arthrospiribacter</taxon>
    </lineage>
</organism>
<comment type="subcellular location">
    <subcellularLocation>
        <location evidence="1">Secreted</location>
    </subcellularLocation>
</comment>
<evidence type="ECO:0000313" key="6">
    <source>
        <dbReference type="Proteomes" id="UP000727490"/>
    </source>
</evidence>
<dbReference type="PANTHER" id="PTHR34216:SF3">
    <property type="entry name" value="POLY-BETA-1,6-N-ACETYL-D-GLUCOSAMINE N-DEACETYLASE"/>
    <property type="match status" value="1"/>
</dbReference>
<proteinExistence type="predicted"/>
<evidence type="ECO:0000256" key="1">
    <source>
        <dbReference type="ARBA" id="ARBA00004613"/>
    </source>
</evidence>
<name>A0A951IZN5_9BACT</name>
<dbReference type="Pfam" id="PF01522">
    <property type="entry name" value="Polysacc_deac_1"/>
    <property type="match status" value="1"/>
</dbReference>
<dbReference type="InterPro" id="IPR051398">
    <property type="entry name" value="Polysacch_Deacetylase"/>
</dbReference>
<dbReference type="InterPro" id="IPR011330">
    <property type="entry name" value="Glyco_hydro/deAcase_b/a-brl"/>
</dbReference>
<dbReference type="Gene3D" id="3.20.20.370">
    <property type="entry name" value="Glycoside hydrolase/deacetylase"/>
    <property type="match status" value="1"/>
</dbReference>
<dbReference type="EMBL" id="RPHB01000004">
    <property type="protein sequence ID" value="MBW3468288.1"/>
    <property type="molecule type" value="Genomic_DNA"/>
</dbReference>
<dbReference type="Proteomes" id="UP000727490">
    <property type="component" value="Unassembled WGS sequence"/>
</dbReference>
<dbReference type="PANTHER" id="PTHR34216">
    <property type="match status" value="1"/>
</dbReference>
<comment type="caution">
    <text evidence="5">The sequence shown here is derived from an EMBL/GenBank/DDBJ whole genome shotgun (WGS) entry which is preliminary data.</text>
</comment>
<evidence type="ECO:0000256" key="3">
    <source>
        <dbReference type="SAM" id="SignalP"/>
    </source>
</evidence>
<evidence type="ECO:0000256" key="2">
    <source>
        <dbReference type="ARBA" id="ARBA00022729"/>
    </source>
</evidence>
<feature type="domain" description="NodB homology" evidence="4">
    <location>
        <begin position="156"/>
        <end position="237"/>
    </location>
</feature>
<sequence>MRQFITFLFLLGASSGLAQEIGHTSIQKWPENKKAAISITYDDGTLNQFHKALPIMESLGMRGTFYINTGEIPSSKYRAKFIGREVQEILEEASRIPTNSENLFERASLIRFLDMPDAVSYHDRAGAAFEQGRYEQAFSLIDEGLAYANSHNIIEMKEPQIIDGPMIDWDEIRDYAQRGHEFGVHTISHPRLAVLDHENLLYELEKCKEEIEFQLGKEFLFSAECPFGTEDERVMGYALEMFPATRNRMPELFLHEINRSGSFDPKSDYGKSYIQWQRGPLSRTSSELMRSWVDDILTRDDTWLVLVFHGIEGIGWEAIPESIIKEYFKYIASKEDVWVGTFAEVTKYMRQRMNTDVSWQNQNDGIHFEIDSKLDPFWYTVPLTLETVVPKNWKNVSLVMEGKKQSLEIRNSGKHNLVVYNIPAGTSSFKLIKE</sequence>
<keyword evidence="2 3" id="KW-0732">Signal</keyword>
<dbReference type="GO" id="GO:0005975">
    <property type="term" value="P:carbohydrate metabolic process"/>
    <property type="evidence" value="ECO:0007669"/>
    <property type="project" value="InterPro"/>
</dbReference>
<dbReference type="GO" id="GO:0005576">
    <property type="term" value="C:extracellular region"/>
    <property type="evidence" value="ECO:0007669"/>
    <property type="project" value="UniProtKB-SubCell"/>
</dbReference>
<dbReference type="GO" id="GO:0016810">
    <property type="term" value="F:hydrolase activity, acting on carbon-nitrogen (but not peptide) bonds"/>
    <property type="evidence" value="ECO:0007669"/>
    <property type="project" value="InterPro"/>
</dbReference>
<dbReference type="InterPro" id="IPR002509">
    <property type="entry name" value="NODB_dom"/>
</dbReference>
<dbReference type="SUPFAM" id="SSF88713">
    <property type="entry name" value="Glycoside hydrolase/deacetylase"/>
    <property type="match status" value="1"/>
</dbReference>
<protein>
    <submittedName>
        <fullName evidence="5">Polysaccharide deacetylase family protein</fullName>
    </submittedName>
</protein>
<evidence type="ECO:0000259" key="4">
    <source>
        <dbReference type="Pfam" id="PF01522"/>
    </source>
</evidence>
<keyword evidence="6" id="KW-1185">Reference proteome</keyword>
<accession>A0A951IZN5</accession>
<dbReference type="AlphaFoldDB" id="A0A951IZN5"/>
<evidence type="ECO:0000313" key="5">
    <source>
        <dbReference type="EMBL" id="MBW3468288.1"/>
    </source>
</evidence>
<gene>
    <name evidence="5" type="ORF">EGN73_10770</name>
</gene>